<comment type="caution">
    <text evidence="1">The sequence shown here is derived from an EMBL/GenBank/DDBJ whole genome shotgun (WGS) entry which is preliminary data.</text>
</comment>
<dbReference type="EMBL" id="JARBJD010000106">
    <property type="protein sequence ID" value="KAK2952229.1"/>
    <property type="molecule type" value="Genomic_DNA"/>
</dbReference>
<evidence type="ECO:0000313" key="1">
    <source>
        <dbReference type="EMBL" id="KAK2952229.1"/>
    </source>
</evidence>
<evidence type="ECO:0008006" key="3">
    <source>
        <dbReference type="Google" id="ProtNLM"/>
    </source>
</evidence>
<keyword evidence="2" id="KW-1185">Reference proteome</keyword>
<evidence type="ECO:0000313" key="2">
    <source>
        <dbReference type="Proteomes" id="UP001281761"/>
    </source>
</evidence>
<proteinExistence type="predicted"/>
<organism evidence="1 2">
    <name type="scientific">Blattamonas nauphoetae</name>
    <dbReference type="NCBI Taxonomy" id="2049346"/>
    <lineage>
        <taxon>Eukaryota</taxon>
        <taxon>Metamonada</taxon>
        <taxon>Preaxostyla</taxon>
        <taxon>Oxymonadida</taxon>
        <taxon>Blattamonas</taxon>
    </lineage>
</organism>
<sequence>MLSSALLYTRVCAEDCQLVLVRMDLCGWRTHSKCSFSTARRAIGTTILRFCSTQATASTSIWSSAGGSSATPRMWNENLSAAVDVKRGLMFNSLGPVKAA</sequence>
<gene>
    <name evidence="1" type="ORF">BLNAU_12788</name>
</gene>
<accession>A0ABQ9XL92</accession>
<dbReference type="Proteomes" id="UP001281761">
    <property type="component" value="Unassembled WGS sequence"/>
</dbReference>
<reference evidence="1 2" key="1">
    <citation type="journal article" date="2022" name="bioRxiv">
        <title>Genomics of Preaxostyla Flagellates Illuminates Evolutionary Transitions and the Path Towards Mitochondrial Loss.</title>
        <authorList>
            <person name="Novak L.V.F."/>
            <person name="Treitli S.C."/>
            <person name="Pyrih J."/>
            <person name="Halakuc P."/>
            <person name="Pipaliya S.V."/>
            <person name="Vacek V."/>
            <person name="Brzon O."/>
            <person name="Soukal P."/>
            <person name="Eme L."/>
            <person name="Dacks J.B."/>
            <person name="Karnkowska A."/>
            <person name="Elias M."/>
            <person name="Hampl V."/>
        </authorList>
    </citation>
    <scope>NUCLEOTIDE SEQUENCE [LARGE SCALE GENOMIC DNA]</scope>
    <source>
        <strain evidence="1">NAU3</strain>
        <tissue evidence="1">Gut</tissue>
    </source>
</reference>
<name>A0ABQ9XL92_9EUKA</name>
<protein>
    <recommendedName>
        <fullName evidence="3">Secreted protein</fullName>
    </recommendedName>
</protein>